<evidence type="ECO:0000313" key="6">
    <source>
        <dbReference type="EMBL" id="SVA21009.1"/>
    </source>
</evidence>
<feature type="domain" description="Rieske" evidence="5">
    <location>
        <begin position="4"/>
        <end position="119"/>
    </location>
</feature>
<evidence type="ECO:0000259" key="5">
    <source>
        <dbReference type="PROSITE" id="PS51296"/>
    </source>
</evidence>
<keyword evidence="3" id="KW-0408">Iron</keyword>
<dbReference type="GO" id="GO:0051537">
    <property type="term" value="F:2 iron, 2 sulfur cluster binding"/>
    <property type="evidence" value="ECO:0007669"/>
    <property type="project" value="UniProtKB-KW"/>
</dbReference>
<dbReference type="PANTHER" id="PTHR21496">
    <property type="entry name" value="FERREDOXIN-RELATED"/>
    <property type="match status" value="1"/>
</dbReference>
<dbReference type="Pfam" id="PF00355">
    <property type="entry name" value="Rieske"/>
    <property type="match status" value="1"/>
</dbReference>
<accession>A0A381TYT6</accession>
<keyword evidence="4" id="KW-0411">Iron-sulfur</keyword>
<keyword evidence="2" id="KW-0479">Metal-binding</keyword>
<sequence length="129" mass="14537">MSEVNIGKISSFEDPGRRVVEINGIQIGVFRLDGEFYAYENRCPHLGGPACQGKLLPRVLEAVSKDRKSEGRVFSRSDMNVVCPWHGFEFDIRTGAHVVISRYRLRRVSVRTDQENVFLALPSGEESVP</sequence>
<organism evidence="6">
    <name type="scientific">marine metagenome</name>
    <dbReference type="NCBI Taxonomy" id="408172"/>
    <lineage>
        <taxon>unclassified sequences</taxon>
        <taxon>metagenomes</taxon>
        <taxon>ecological metagenomes</taxon>
    </lineage>
</organism>
<dbReference type="InterPro" id="IPR036922">
    <property type="entry name" value="Rieske_2Fe-2S_sf"/>
</dbReference>
<dbReference type="EMBL" id="UINC01005387">
    <property type="protein sequence ID" value="SVA21009.1"/>
    <property type="molecule type" value="Genomic_DNA"/>
</dbReference>
<dbReference type="CDD" id="cd03467">
    <property type="entry name" value="Rieske"/>
    <property type="match status" value="1"/>
</dbReference>
<dbReference type="Gene3D" id="2.102.10.10">
    <property type="entry name" value="Rieske [2Fe-2S] iron-sulphur domain"/>
    <property type="match status" value="1"/>
</dbReference>
<evidence type="ECO:0000256" key="2">
    <source>
        <dbReference type="ARBA" id="ARBA00022723"/>
    </source>
</evidence>
<dbReference type="SUPFAM" id="SSF50022">
    <property type="entry name" value="ISP domain"/>
    <property type="match status" value="1"/>
</dbReference>
<evidence type="ECO:0000256" key="1">
    <source>
        <dbReference type="ARBA" id="ARBA00022714"/>
    </source>
</evidence>
<proteinExistence type="predicted"/>
<dbReference type="AlphaFoldDB" id="A0A381TYT6"/>
<evidence type="ECO:0000256" key="3">
    <source>
        <dbReference type="ARBA" id="ARBA00023004"/>
    </source>
</evidence>
<dbReference type="PROSITE" id="PS51296">
    <property type="entry name" value="RIESKE"/>
    <property type="match status" value="1"/>
</dbReference>
<evidence type="ECO:0000256" key="4">
    <source>
        <dbReference type="ARBA" id="ARBA00023014"/>
    </source>
</evidence>
<reference evidence="6" key="1">
    <citation type="submission" date="2018-05" db="EMBL/GenBank/DDBJ databases">
        <authorList>
            <person name="Lanie J.A."/>
            <person name="Ng W.-L."/>
            <person name="Kazmierczak K.M."/>
            <person name="Andrzejewski T.M."/>
            <person name="Davidsen T.M."/>
            <person name="Wayne K.J."/>
            <person name="Tettelin H."/>
            <person name="Glass J.I."/>
            <person name="Rusch D."/>
            <person name="Podicherti R."/>
            <person name="Tsui H.-C.T."/>
            <person name="Winkler M.E."/>
        </authorList>
    </citation>
    <scope>NUCLEOTIDE SEQUENCE</scope>
</reference>
<keyword evidence="1" id="KW-0001">2Fe-2S</keyword>
<dbReference type="PANTHER" id="PTHR21496:SF23">
    <property type="entry name" value="3-PHENYLPROPIONATE_CINNAMIC ACID DIOXYGENASE FERREDOXIN SUBUNIT"/>
    <property type="match status" value="1"/>
</dbReference>
<name>A0A381TYT6_9ZZZZ</name>
<dbReference type="InterPro" id="IPR017941">
    <property type="entry name" value="Rieske_2Fe-2S"/>
</dbReference>
<gene>
    <name evidence="6" type="ORF">METZ01_LOCUS73863</name>
</gene>
<protein>
    <recommendedName>
        <fullName evidence="5">Rieske domain-containing protein</fullName>
    </recommendedName>
</protein>
<dbReference type="GO" id="GO:0046872">
    <property type="term" value="F:metal ion binding"/>
    <property type="evidence" value="ECO:0007669"/>
    <property type="project" value="UniProtKB-KW"/>
</dbReference>